<proteinExistence type="predicted"/>
<keyword evidence="2" id="KW-1185">Reference proteome</keyword>
<accession>A0ABX4YL40</accession>
<protein>
    <submittedName>
        <fullName evidence="1">DUF1564 domain-containing protein</fullName>
    </submittedName>
</protein>
<evidence type="ECO:0000313" key="1">
    <source>
        <dbReference type="EMBL" id="PNV75899.1"/>
    </source>
</evidence>
<dbReference type="Pfam" id="PF07600">
    <property type="entry name" value="DUF1564"/>
    <property type="match status" value="1"/>
</dbReference>
<name>A0ABX4YL40_9LEPT</name>
<gene>
    <name evidence="1" type="ORF">BES34_005140</name>
</gene>
<comment type="caution">
    <text evidence="1">The sequence shown here is derived from an EMBL/GenBank/DDBJ whole genome shotgun (WGS) entry which is preliminary data.</text>
</comment>
<dbReference type="Proteomes" id="UP000094669">
    <property type="component" value="Unassembled WGS sequence"/>
</dbReference>
<sequence>MIMKLKLIYENKKAIPKVVSLRAKSSRGEFPHCTLLISEELCDRFRKKWKGERSLARCLNELLTIYGAHLEKADKLNSGSFMLLYQRKRHESGAGWNRINFRPDGSDWTRLGNLARWHGVSRCFLFSYLLELHLKRKVQSKALAPATRKKIA</sequence>
<organism evidence="1 2">
    <name type="scientific">Leptospira inadai serovar Lyme</name>
    <dbReference type="NCBI Taxonomy" id="293084"/>
    <lineage>
        <taxon>Bacteria</taxon>
        <taxon>Pseudomonadati</taxon>
        <taxon>Spirochaetota</taxon>
        <taxon>Spirochaetia</taxon>
        <taxon>Leptospirales</taxon>
        <taxon>Leptospiraceae</taxon>
        <taxon>Leptospira</taxon>
    </lineage>
</organism>
<reference evidence="1" key="1">
    <citation type="submission" date="2018-01" db="EMBL/GenBank/DDBJ databases">
        <title>Genomic characterization of Leptospira inadai serogroup Lyme isolated from captured rat in Brazil and comparative analysis with human reference strain.</title>
        <authorList>
            <person name="Moreno L.Z."/>
            <person name="Loureiro A.P."/>
            <person name="Miraglia F."/>
            <person name="Kremer F.S."/>
            <person name="Eslabao M.R."/>
            <person name="Dellagostin O.A."/>
            <person name="Lilenbaum W."/>
            <person name="Moreno A.M."/>
        </authorList>
    </citation>
    <scope>NUCLEOTIDE SEQUENCE [LARGE SCALE GENOMIC DNA]</scope>
    <source>
        <strain evidence="1">M34/99</strain>
    </source>
</reference>
<dbReference type="InterPro" id="IPR011458">
    <property type="entry name" value="DUF1564"/>
</dbReference>
<evidence type="ECO:0000313" key="2">
    <source>
        <dbReference type="Proteomes" id="UP000094669"/>
    </source>
</evidence>
<dbReference type="EMBL" id="MCRM02000004">
    <property type="protein sequence ID" value="PNV75899.1"/>
    <property type="molecule type" value="Genomic_DNA"/>
</dbReference>